<accession>A0A8H7CFM0</accession>
<protein>
    <submittedName>
        <fullName evidence="2">Uncharacterized protein</fullName>
    </submittedName>
</protein>
<evidence type="ECO:0000313" key="2">
    <source>
        <dbReference type="EMBL" id="KAF7334167.1"/>
    </source>
</evidence>
<evidence type="ECO:0000313" key="3">
    <source>
        <dbReference type="Proteomes" id="UP000620124"/>
    </source>
</evidence>
<gene>
    <name evidence="2" type="ORF">MVEN_02322800</name>
</gene>
<name>A0A8H7CFM0_9AGAR</name>
<keyword evidence="3" id="KW-1185">Reference proteome</keyword>
<feature type="region of interest" description="Disordered" evidence="1">
    <location>
        <begin position="223"/>
        <end position="258"/>
    </location>
</feature>
<dbReference type="OrthoDB" id="3108646at2759"/>
<comment type="caution">
    <text evidence="2">The sequence shown here is derived from an EMBL/GenBank/DDBJ whole genome shotgun (WGS) entry which is preliminary data.</text>
</comment>
<dbReference type="EMBL" id="JACAZI010000027">
    <property type="protein sequence ID" value="KAF7334167.1"/>
    <property type="molecule type" value="Genomic_DNA"/>
</dbReference>
<proteinExistence type="predicted"/>
<reference evidence="2" key="1">
    <citation type="submission" date="2020-05" db="EMBL/GenBank/DDBJ databases">
        <title>Mycena genomes resolve the evolution of fungal bioluminescence.</title>
        <authorList>
            <person name="Tsai I.J."/>
        </authorList>
    </citation>
    <scope>NUCLEOTIDE SEQUENCE</scope>
    <source>
        <strain evidence="2">CCC161011</strain>
    </source>
</reference>
<dbReference type="Proteomes" id="UP000620124">
    <property type="component" value="Unassembled WGS sequence"/>
</dbReference>
<organism evidence="2 3">
    <name type="scientific">Mycena venus</name>
    <dbReference type="NCBI Taxonomy" id="2733690"/>
    <lineage>
        <taxon>Eukaryota</taxon>
        <taxon>Fungi</taxon>
        <taxon>Dikarya</taxon>
        <taxon>Basidiomycota</taxon>
        <taxon>Agaricomycotina</taxon>
        <taxon>Agaricomycetes</taxon>
        <taxon>Agaricomycetidae</taxon>
        <taxon>Agaricales</taxon>
        <taxon>Marasmiineae</taxon>
        <taxon>Mycenaceae</taxon>
        <taxon>Mycena</taxon>
    </lineage>
</organism>
<sequence length="445" mass="51750">MVPKDLTPKVEEEYELPLTVRVPLKCFGKCDQPILSVPCICCTLEGRKRRWHLECWQSSKIEVHEERELPPGRKRGMKCYGGCGKPIISVPCMCWMIDGNKRWHVDCWRSFQEAGAIRMRESEQPDSPPEPLQESPPIKLNTEIGELRTYRDVGVQMPVNECVDESNIKTYCEVGVQTSADEYIVDRDLIAMDVDGDVPIAMDVDVEVPIVRYKRKLYGNGKFGEGVDDPAEPPSAKRFKPSLATEPTSARRPKSSRRCWRKIRQPTNNRLFVEYQGWQSYQFSWKGDLKDGNPVERYRRLREAFLRDTFTLEPVELNLHVWKPLRTLEEIAATCPNALLHTSVLYWNPYFAENLTEYLALSRYLKSVHINLASIPWPVYQGEKLTEVSIETYLKDRSIEELRILQRMFHPDKWVRHISSINRLHVFTKMEHAFDTISLLIGKHL</sequence>
<dbReference type="AlphaFoldDB" id="A0A8H7CFM0"/>
<evidence type="ECO:0000256" key="1">
    <source>
        <dbReference type="SAM" id="MobiDB-lite"/>
    </source>
</evidence>